<evidence type="ECO:0000313" key="2">
    <source>
        <dbReference type="Proteomes" id="UP000250043"/>
    </source>
</evidence>
<dbReference type="EMBL" id="KV722377">
    <property type="protein sequence ID" value="OCH91908.1"/>
    <property type="molecule type" value="Genomic_DNA"/>
</dbReference>
<protein>
    <recommendedName>
        <fullName evidence="3">F-box domain-containing protein</fullName>
    </recommendedName>
</protein>
<dbReference type="InterPro" id="IPR032675">
    <property type="entry name" value="LRR_dom_sf"/>
</dbReference>
<sequence>MFESSSMKSGEARIPPLNLDILREVMSFLSNKDILRMMRICHDLLPTGARLLLQRDLRLIDVHCDKKLSSFCQFMLRDSPNRFVFLQELNLYLLDPPALSPETLNLFILVLRQAHHIRSLTLSFRDGVLEECPHLTTAIASMTSIRKLYWFSQSSFPPPCGPRGAKMIASMSSPLEGVSVSFDACDSSQDLAKVFGTFSPTLNYLQVRNCEIRRSPIQFAQLSYLYASTAFPVEMEILTNMFPNLRKLRLSLRRGWGAFKREWRSIRSRNLRVQPSACTSLQSIRGHALALWSLGFQSEVPRLTLSLFDHKDLEYFQTILSDIHPSDVDVHISLGELCLNDLDTLLQGMTDVETLCIGLIFTEDVDTQHLSMIASEVLRILENTSISCLRLRLKRPYKGRFREEAYWDPIVKYFKHGLDIAAFAQQATRALPALTNMTLYVEWCSESEWEVQRSAVGDATVKQTSWRELN</sequence>
<accession>A0A8E2AVQ8</accession>
<dbReference type="AlphaFoldDB" id="A0A8E2AVQ8"/>
<proteinExistence type="predicted"/>
<keyword evidence="2" id="KW-1185">Reference proteome</keyword>
<evidence type="ECO:0000313" key="1">
    <source>
        <dbReference type="EMBL" id="OCH91908.1"/>
    </source>
</evidence>
<name>A0A8E2AVQ8_9APHY</name>
<dbReference type="OrthoDB" id="10612643at2759"/>
<evidence type="ECO:0008006" key="3">
    <source>
        <dbReference type="Google" id="ProtNLM"/>
    </source>
</evidence>
<organism evidence="1 2">
    <name type="scientific">Obba rivulosa</name>
    <dbReference type="NCBI Taxonomy" id="1052685"/>
    <lineage>
        <taxon>Eukaryota</taxon>
        <taxon>Fungi</taxon>
        <taxon>Dikarya</taxon>
        <taxon>Basidiomycota</taxon>
        <taxon>Agaricomycotina</taxon>
        <taxon>Agaricomycetes</taxon>
        <taxon>Polyporales</taxon>
        <taxon>Gelatoporiaceae</taxon>
        <taxon>Obba</taxon>
    </lineage>
</organism>
<reference evidence="1 2" key="1">
    <citation type="submission" date="2016-07" db="EMBL/GenBank/DDBJ databases">
        <title>Draft genome of the white-rot fungus Obba rivulosa 3A-2.</title>
        <authorList>
            <consortium name="DOE Joint Genome Institute"/>
            <person name="Miettinen O."/>
            <person name="Riley R."/>
            <person name="Acob R."/>
            <person name="Barry K."/>
            <person name="Cullen D."/>
            <person name="De Vries R."/>
            <person name="Hainaut M."/>
            <person name="Hatakka A."/>
            <person name="Henrissat B."/>
            <person name="Hilden K."/>
            <person name="Kuo R."/>
            <person name="Labutti K."/>
            <person name="Lipzen A."/>
            <person name="Makela M.R."/>
            <person name="Sandor L."/>
            <person name="Spatafora J.W."/>
            <person name="Grigoriev I.V."/>
            <person name="Hibbett D.S."/>
        </authorList>
    </citation>
    <scope>NUCLEOTIDE SEQUENCE [LARGE SCALE GENOMIC DNA]</scope>
    <source>
        <strain evidence="1 2">3A-2</strain>
    </source>
</reference>
<dbReference type="Gene3D" id="3.80.10.10">
    <property type="entry name" value="Ribonuclease Inhibitor"/>
    <property type="match status" value="1"/>
</dbReference>
<gene>
    <name evidence="1" type="ORF">OBBRIDRAFT_791770</name>
</gene>
<dbReference type="Proteomes" id="UP000250043">
    <property type="component" value="Unassembled WGS sequence"/>
</dbReference>